<name>A0A7Y9JE55_9ACTN</name>
<evidence type="ECO:0000256" key="1">
    <source>
        <dbReference type="SAM" id="MobiDB-lite"/>
    </source>
</evidence>
<dbReference type="GO" id="GO:0008168">
    <property type="term" value="F:methyltransferase activity"/>
    <property type="evidence" value="ECO:0007669"/>
    <property type="project" value="UniProtKB-KW"/>
</dbReference>
<reference evidence="2 3" key="1">
    <citation type="submission" date="2020-07" db="EMBL/GenBank/DDBJ databases">
        <title>Sequencing the genomes of 1000 actinobacteria strains.</title>
        <authorList>
            <person name="Klenk H.-P."/>
        </authorList>
    </citation>
    <scope>NUCLEOTIDE SEQUENCE [LARGE SCALE GENOMIC DNA]</scope>
    <source>
        <strain evidence="2 3">DSM 40398</strain>
    </source>
</reference>
<dbReference type="Proteomes" id="UP000529783">
    <property type="component" value="Unassembled WGS sequence"/>
</dbReference>
<keyword evidence="2" id="KW-0808">Transferase</keyword>
<dbReference type="PIRSF" id="PIRSF017393">
    <property type="entry name" value="MTase_SAV2177"/>
    <property type="match status" value="1"/>
</dbReference>
<accession>A0A7Y9JE55</accession>
<dbReference type="CDD" id="cd02440">
    <property type="entry name" value="AdoMet_MTases"/>
    <property type="match status" value="1"/>
</dbReference>
<dbReference type="AlphaFoldDB" id="A0A7Y9JE55"/>
<protein>
    <submittedName>
        <fullName evidence="2">SAM-dependent methyltransferase</fullName>
    </submittedName>
</protein>
<evidence type="ECO:0000313" key="2">
    <source>
        <dbReference type="EMBL" id="NYD45111.1"/>
    </source>
</evidence>
<feature type="region of interest" description="Disordered" evidence="1">
    <location>
        <begin position="1"/>
        <end position="24"/>
    </location>
</feature>
<proteinExistence type="predicted"/>
<comment type="caution">
    <text evidence="2">The sequence shown here is derived from an EMBL/GenBank/DDBJ whole genome shotgun (WGS) entry which is preliminary data.</text>
</comment>
<gene>
    <name evidence="2" type="ORF">BJY14_001094</name>
</gene>
<dbReference type="GO" id="GO:0032259">
    <property type="term" value="P:methylation"/>
    <property type="evidence" value="ECO:0007669"/>
    <property type="project" value="UniProtKB-KW"/>
</dbReference>
<dbReference type="Gene3D" id="3.40.50.150">
    <property type="entry name" value="Vaccinia Virus protein VP39"/>
    <property type="match status" value="1"/>
</dbReference>
<dbReference type="SUPFAM" id="SSF53335">
    <property type="entry name" value="S-adenosyl-L-methionine-dependent methyltransferases"/>
    <property type="match status" value="1"/>
</dbReference>
<evidence type="ECO:0000313" key="3">
    <source>
        <dbReference type="Proteomes" id="UP000529783"/>
    </source>
</evidence>
<dbReference type="RefSeq" id="WP_179842596.1">
    <property type="nucleotide sequence ID" value="NZ_JBHTFX010000001.1"/>
</dbReference>
<dbReference type="InterPro" id="IPR029063">
    <property type="entry name" value="SAM-dependent_MTases_sf"/>
</dbReference>
<organism evidence="2 3">
    <name type="scientific">Actinomadura luteofluorescens</name>
    <dbReference type="NCBI Taxonomy" id="46163"/>
    <lineage>
        <taxon>Bacteria</taxon>
        <taxon>Bacillati</taxon>
        <taxon>Actinomycetota</taxon>
        <taxon>Actinomycetes</taxon>
        <taxon>Streptosporangiales</taxon>
        <taxon>Thermomonosporaceae</taxon>
        <taxon>Actinomadura</taxon>
    </lineage>
</organism>
<keyword evidence="2" id="KW-0489">Methyltransferase</keyword>
<keyword evidence="3" id="KW-1185">Reference proteome</keyword>
<dbReference type="Pfam" id="PF04672">
    <property type="entry name" value="Methyltransf_19"/>
    <property type="match status" value="1"/>
</dbReference>
<sequence>MLVQASTPSHRGPNVPDKTVREPTSADLRTDVAHSARVYDYLLGGKDNYAADRDAAEEVVRVAPYMRTSVRANRDFMVRVARHLAAECGVRQFLDVGTGLPTSPNLHEVVQEVDSSGRVVYVDNDPIVLAHARALLTGTPQGRSRYIHADLADPEAILSSPEVRATFDFGEPVALCLIAVLHFVHDDERAHDVVRRLLEPLAPGSFLALSTITIDSAPEEVGDAVKKYNARGIRSKGRTRAQVAALFDGLELLAPGVVPVHRWRPDERARAIDDSQVSMYGGLARKP</sequence>
<dbReference type="EMBL" id="JACCBA010000001">
    <property type="protein sequence ID" value="NYD45111.1"/>
    <property type="molecule type" value="Genomic_DNA"/>
</dbReference>
<dbReference type="InterPro" id="IPR006764">
    <property type="entry name" value="SAM_dep_MeTrfase_SAV2177_type"/>
</dbReference>